<dbReference type="Pfam" id="PF00753">
    <property type="entry name" value="Lactamase_B"/>
    <property type="match status" value="1"/>
</dbReference>
<dbReference type="RefSeq" id="WP_344215054.1">
    <property type="nucleotide sequence ID" value="NZ_BAAAOS010000020.1"/>
</dbReference>
<organism evidence="3 4">
    <name type="scientific">Kribbella sancticallisti</name>
    <dbReference type="NCBI Taxonomy" id="460087"/>
    <lineage>
        <taxon>Bacteria</taxon>
        <taxon>Bacillati</taxon>
        <taxon>Actinomycetota</taxon>
        <taxon>Actinomycetes</taxon>
        <taxon>Propionibacteriales</taxon>
        <taxon>Kribbellaceae</taxon>
        <taxon>Kribbella</taxon>
    </lineage>
</organism>
<dbReference type="CDD" id="cd16276">
    <property type="entry name" value="metallo-hydrolase-like_MBL-fold"/>
    <property type="match status" value="1"/>
</dbReference>
<dbReference type="SUPFAM" id="SSF56281">
    <property type="entry name" value="Metallo-hydrolase/oxidoreductase"/>
    <property type="match status" value="1"/>
</dbReference>
<dbReference type="PANTHER" id="PTHR42951">
    <property type="entry name" value="METALLO-BETA-LACTAMASE DOMAIN-CONTAINING"/>
    <property type="match status" value="1"/>
</dbReference>
<name>A0ABN2DIX2_9ACTN</name>
<dbReference type="EMBL" id="BAAAOS010000020">
    <property type="protein sequence ID" value="GAA1578478.1"/>
    <property type="molecule type" value="Genomic_DNA"/>
</dbReference>
<protein>
    <submittedName>
        <fullName evidence="3">MBL fold metallo-hydrolase</fullName>
    </submittedName>
</protein>
<proteinExistence type="predicted"/>
<dbReference type="InterPro" id="IPR050855">
    <property type="entry name" value="NDM-1-like"/>
</dbReference>
<dbReference type="Proteomes" id="UP001500393">
    <property type="component" value="Unassembled WGS sequence"/>
</dbReference>
<feature type="domain" description="Metallo-beta-lactamase" evidence="2">
    <location>
        <begin position="63"/>
        <end position="230"/>
    </location>
</feature>
<feature type="region of interest" description="Disordered" evidence="1">
    <location>
        <begin position="1"/>
        <end position="36"/>
    </location>
</feature>
<dbReference type="InterPro" id="IPR001279">
    <property type="entry name" value="Metallo-B-lactamas"/>
</dbReference>
<dbReference type="InterPro" id="IPR036866">
    <property type="entry name" value="RibonucZ/Hydroxyglut_hydro"/>
</dbReference>
<keyword evidence="4" id="KW-1185">Reference proteome</keyword>
<evidence type="ECO:0000313" key="4">
    <source>
        <dbReference type="Proteomes" id="UP001500393"/>
    </source>
</evidence>
<reference evidence="3 4" key="1">
    <citation type="journal article" date="2019" name="Int. J. Syst. Evol. Microbiol.">
        <title>The Global Catalogue of Microorganisms (GCM) 10K type strain sequencing project: providing services to taxonomists for standard genome sequencing and annotation.</title>
        <authorList>
            <consortium name="The Broad Institute Genomics Platform"/>
            <consortium name="The Broad Institute Genome Sequencing Center for Infectious Disease"/>
            <person name="Wu L."/>
            <person name="Ma J."/>
        </authorList>
    </citation>
    <scope>NUCLEOTIDE SEQUENCE [LARGE SCALE GENOMIC DNA]</scope>
    <source>
        <strain evidence="3 4">JCM 14969</strain>
    </source>
</reference>
<dbReference type="Gene3D" id="3.60.15.10">
    <property type="entry name" value="Ribonuclease Z/Hydroxyacylglutathione hydrolase-like"/>
    <property type="match status" value="1"/>
</dbReference>
<comment type="caution">
    <text evidence="3">The sequence shown here is derived from an EMBL/GenBank/DDBJ whole genome shotgun (WGS) entry which is preliminary data.</text>
</comment>
<evidence type="ECO:0000256" key="1">
    <source>
        <dbReference type="SAM" id="MobiDB-lite"/>
    </source>
</evidence>
<evidence type="ECO:0000259" key="2">
    <source>
        <dbReference type="SMART" id="SM00849"/>
    </source>
</evidence>
<dbReference type="SMART" id="SM00849">
    <property type="entry name" value="Lactamase_B"/>
    <property type="match status" value="1"/>
</dbReference>
<accession>A0ABN2DIX2</accession>
<dbReference type="PANTHER" id="PTHR42951:SF22">
    <property type="entry name" value="METALLO BETA-LACTAMASE SUPERFAMILY LIPOPROTEIN"/>
    <property type="match status" value="1"/>
</dbReference>
<gene>
    <name evidence="3" type="ORF">GCM10009789_34990</name>
</gene>
<evidence type="ECO:0000313" key="3">
    <source>
        <dbReference type="EMBL" id="GAA1578478.1"/>
    </source>
</evidence>
<sequence>MSTVTEPTLDTAAVPTFSADAKQRRERPTAPVPDIAKGPDVPAEGYVLDEIADGIFWLGDGSYQNMFVVTAEGVIAVDAPPTLGYNILRAIDRVTKKPITHVIYSHHHSDHCGAMSIYPEEAPRYAQRATAQRLELLADPDRPLPTQVFDETLTIDTGDHTLRMDYPGPNHSEGNSFIYAPNQRVLMLVDVIFPGWVPFSNLALSAFIPGFIQVHEKALDYEFDHLVSGHVTRPGTSEDVRVQLEYMNDLRATAEAALSSVDLGSTMAPIDTGNVWAVFRAYLDAVAAQTTDEIVPRWKDRLGGADVFTLPNAWAMAESLRLDLNSLGPFGTAP</sequence>